<name>A0A6P3VEK2_OCTDE</name>
<dbReference type="PANTHER" id="PTHR12035">
    <property type="entry name" value="SIALIC ACID BINDING IMMUNOGLOBULIN-LIKE LECTIN"/>
    <property type="match status" value="1"/>
</dbReference>
<dbReference type="InterPro" id="IPR051036">
    <property type="entry name" value="SIGLEC"/>
</dbReference>
<feature type="chain" id="PRO_5028340610" evidence="10">
    <location>
        <begin position="23"/>
        <end position="556"/>
    </location>
</feature>
<dbReference type="Pfam" id="PF07686">
    <property type="entry name" value="V-set"/>
    <property type="match status" value="1"/>
</dbReference>
<evidence type="ECO:0000259" key="11">
    <source>
        <dbReference type="PROSITE" id="PS50835"/>
    </source>
</evidence>
<dbReference type="InterPro" id="IPR013783">
    <property type="entry name" value="Ig-like_fold"/>
</dbReference>
<organism evidence="12 13">
    <name type="scientific">Octodon degus</name>
    <name type="common">Degu</name>
    <name type="synonym">Sciurus degus</name>
    <dbReference type="NCBI Taxonomy" id="10160"/>
    <lineage>
        <taxon>Eukaryota</taxon>
        <taxon>Metazoa</taxon>
        <taxon>Chordata</taxon>
        <taxon>Craniata</taxon>
        <taxon>Vertebrata</taxon>
        <taxon>Euteleostomi</taxon>
        <taxon>Mammalia</taxon>
        <taxon>Eutheria</taxon>
        <taxon>Euarchontoglires</taxon>
        <taxon>Glires</taxon>
        <taxon>Rodentia</taxon>
        <taxon>Hystricomorpha</taxon>
        <taxon>Octodontidae</taxon>
        <taxon>Octodon</taxon>
    </lineage>
</organism>
<evidence type="ECO:0000256" key="2">
    <source>
        <dbReference type="ARBA" id="ARBA00022692"/>
    </source>
</evidence>
<dbReference type="GO" id="GO:0007155">
    <property type="term" value="P:cell adhesion"/>
    <property type="evidence" value="ECO:0007669"/>
    <property type="project" value="UniProtKB-KW"/>
</dbReference>
<dbReference type="InterPro" id="IPR036179">
    <property type="entry name" value="Ig-like_dom_sf"/>
</dbReference>
<evidence type="ECO:0000256" key="4">
    <source>
        <dbReference type="ARBA" id="ARBA00022889"/>
    </source>
</evidence>
<dbReference type="Gene3D" id="2.60.40.10">
    <property type="entry name" value="Immunoglobulins"/>
    <property type="match status" value="3"/>
</dbReference>
<evidence type="ECO:0000256" key="6">
    <source>
        <dbReference type="ARBA" id="ARBA00023136"/>
    </source>
</evidence>
<evidence type="ECO:0000256" key="10">
    <source>
        <dbReference type="SAM" id="SignalP"/>
    </source>
</evidence>
<dbReference type="CTD" id="8778"/>
<keyword evidence="5 9" id="KW-1133">Transmembrane helix</keyword>
<evidence type="ECO:0000313" key="12">
    <source>
        <dbReference type="Proteomes" id="UP000515203"/>
    </source>
</evidence>
<dbReference type="InterPro" id="IPR003599">
    <property type="entry name" value="Ig_sub"/>
</dbReference>
<dbReference type="OrthoDB" id="10012075at2759"/>
<dbReference type="InterPro" id="IPR013106">
    <property type="entry name" value="Ig_V-set"/>
</dbReference>
<keyword evidence="3" id="KW-0430">Lectin</keyword>
<keyword evidence="6 9" id="KW-0472">Membrane</keyword>
<proteinExistence type="inferred from homology"/>
<keyword evidence="10" id="KW-0732">Signal</keyword>
<dbReference type="SUPFAM" id="SSF48726">
    <property type="entry name" value="Immunoglobulin"/>
    <property type="match status" value="4"/>
</dbReference>
<dbReference type="Proteomes" id="UP000515203">
    <property type="component" value="Unplaced"/>
</dbReference>
<dbReference type="GO" id="GO:0005886">
    <property type="term" value="C:plasma membrane"/>
    <property type="evidence" value="ECO:0007669"/>
    <property type="project" value="TreeGrafter"/>
</dbReference>
<dbReference type="GO" id="GO:0033691">
    <property type="term" value="F:sialic acid binding"/>
    <property type="evidence" value="ECO:0007669"/>
    <property type="project" value="TreeGrafter"/>
</dbReference>
<dbReference type="AlphaFoldDB" id="A0A6P3VEK2"/>
<accession>A0A6P3VEK2</accession>
<dbReference type="PROSITE" id="PS50835">
    <property type="entry name" value="IG_LIKE"/>
    <property type="match status" value="3"/>
</dbReference>
<dbReference type="GO" id="GO:0030246">
    <property type="term" value="F:carbohydrate binding"/>
    <property type="evidence" value="ECO:0007669"/>
    <property type="project" value="UniProtKB-KW"/>
</dbReference>
<evidence type="ECO:0000256" key="9">
    <source>
        <dbReference type="SAM" id="Phobius"/>
    </source>
</evidence>
<evidence type="ECO:0000256" key="8">
    <source>
        <dbReference type="SAM" id="MobiDB-lite"/>
    </source>
</evidence>
<dbReference type="SMART" id="SM00409">
    <property type="entry name" value="IG"/>
    <property type="match status" value="3"/>
</dbReference>
<evidence type="ECO:0000256" key="7">
    <source>
        <dbReference type="ARBA" id="ARBA00038361"/>
    </source>
</evidence>
<keyword evidence="12" id="KW-1185">Reference proteome</keyword>
<feature type="region of interest" description="Disordered" evidence="8">
    <location>
        <begin position="497"/>
        <end position="526"/>
    </location>
</feature>
<keyword evidence="4" id="KW-0130">Cell adhesion</keyword>
<dbReference type="InterPro" id="IPR013098">
    <property type="entry name" value="Ig_I-set"/>
</dbReference>
<evidence type="ECO:0000256" key="5">
    <source>
        <dbReference type="ARBA" id="ARBA00022989"/>
    </source>
</evidence>
<reference evidence="13" key="1">
    <citation type="submission" date="2025-08" db="UniProtKB">
        <authorList>
            <consortium name="RefSeq"/>
        </authorList>
    </citation>
    <scope>IDENTIFICATION</scope>
</reference>
<protein>
    <submittedName>
        <fullName evidence="13">Sialic acid-binding Ig-like lectin 5</fullName>
    </submittedName>
</protein>
<feature type="domain" description="Ig-like" evidence="11">
    <location>
        <begin position="26"/>
        <end position="145"/>
    </location>
</feature>
<feature type="domain" description="Ig-like" evidence="11">
    <location>
        <begin position="241"/>
        <end position="338"/>
    </location>
</feature>
<evidence type="ECO:0000256" key="1">
    <source>
        <dbReference type="ARBA" id="ARBA00004167"/>
    </source>
</evidence>
<dbReference type="RefSeq" id="XP_012373150.1">
    <property type="nucleotide sequence ID" value="XM_012517696.2"/>
</dbReference>
<dbReference type="InParanoid" id="A0A6P3VEK2"/>
<gene>
    <name evidence="13" type="primary">Siglec5</name>
</gene>
<comment type="similarity">
    <text evidence="7">Belongs to the immunoglobulin superfamily. SIGLEC (sialic acid binding Ig-like lectin) family.</text>
</comment>
<keyword evidence="2 9" id="KW-0812">Transmembrane</keyword>
<evidence type="ECO:0000256" key="3">
    <source>
        <dbReference type="ARBA" id="ARBA00022734"/>
    </source>
</evidence>
<feature type="signal peptide" evidence="10">
    <location>
        <begin position="1"/>
        <end position="22"/>
    </location>
</feature>
<sequence>MPAPRPLLLLLLPLLWAGSLQQSQGPKIQVQKSVTVQRGLCVLVPCSFSFPSRWSLSQREIYMSWFRLWTTYPYDDEAVATNNPKHAVRPEIKGRFRLLGDIRTKNCSLSIRGATMEDTGSYVFRIETYDYKYGYTDNPVNLKVTDLTEKPVLLVPEPLQSGRPTRLSCFLPGSCPGSPPLTFSWLGDALNSMDPGSLHPSELTLTPRPQDHSSSLTCQVKLGGSQVTTEKTVRLNVSYAPQNFSISVFFRNGTVLQILNSSSSLSTLESQVLQLTCAVDSNPPAQLSWLWDSPALNAPCISAGATLQLPCVGTAETEIFTCQAQNVVGTRNASVSLSMFYGPQLLGPTCSWEAAGLHCSCSSQGRPVPSLRWRLGQGLLEGNSSNASLTVTSSSAGPWANSSLSLHGRLNSSLRLSCESWNVRGDHSATILLLPGKSEPRGGAVVGALGGAGAMALLCLCVCLIFFCITKARRTQAAGRSKKMDDEDPVMGTVTWASKQKPWPESPQTQAHPVGDGLPHQEQQELHYASLNLREMKLLEAKSQEDTVYSEINRNN</sequence>
<dbReference type="GeneID" id="101562421"/>
<feature type="domain" description="Ig-like" evidence="11">
    <location>
        <begin position="151"/>
        <end position="234"/>
    </location>
</feature>
<dbReference type="Pfam" id="PF07679">
    <property type="entry name" value="I-set"/>
    <property type="match status" value="1"/>
</dbReference>
<dbReference type="PANTHER" id="PTHR12035:SF125">
    <property type="entry name" value="SIALIC ACID-BINDING IG-LIKE LECTIN 5"/>
    <property type="match status" value="1"/>
</dbReference>
<evidence type="ECO:0000313" key="13">
    <source>
        <dbReference type="RefSeq" id="XP_012373150.1"/>
    </source>
</evidence>
<feature type="transmembrane region" description="Helical" evidence="9">
    <location>
        <begin position="444"/>
        <end position="470"/>
    </location>
</feature>
<dbReference type="InterPro" id="IPR007110">
    <property type="entry name" value="Ig-like_dom"/>
</dbReference>
<comment type="subcellular location">
    <subcellularLocation>
        <location evidence="1">Membrane</location>
        <topology evidence="1">Single-pass membrane protein</topology>
    </subcellularLocation>
</comment>